<dbReference type="GO" id="GO:0005525">
    <property type="term" value="F:GTP binding"/>
    <property type="evidence" value="ECO:0007669"/>
    <property type="project" value="UniProtKB-KW"/>
</dbReference>
<dbReference type="OrthoDB" id="2011769at2759"/>
<dbReference type="PANTHER" id="PTHR45697">
    <property type="entry name" value="ADP-RIBOSYLATION FACTOR-LIKE PROTEIN 2-RELATED"/>
    <property type="match status" value="1"/>
</dbReference>
<proteinExistence type="inferred from homology"/>
<dbReference type="STRING" id="984485.A0A1E4RDQ0"/>
<evidence type="ECO:0000256" key="1">
    <source>
        <dbReference type="ARBA" id="ARBA00022741"/>
    </source>
</evidence>
<dbReference type="InterPro" id="IPR027417">
    <property type="entry name" value="P-loop_NTPase"/>
</dbReference>
<dbReference type="GO" id="GO:0006457">
    <property type="term" value="P:protein folding"/>
    <property type="evidence" value="ECO:0007669"/>
    <property type="project" value="EnsemblFungi"/>
</dbReference>
<organism evidence="6 7">
    <name type="scientific">Hyphopichia burtonii NRRL Y-1933</name>
    <dbReference type="NCBI Taxonomy" id="984485"/>
    <lineage>
        <taxon>Eukaryota</taxon>
        <taxon>Fungi</taxon>
        <taxon>Dikarya</taxon>
        <taxon>Ascomycota</taxon>
        <taxon>Saccharomycotina</taxon>
        <taxon>Pichiomycetes</taxon>
        <taxon>Debaryomycetaceae</taxon>
        <taxon>Hyphopichia</taxon>
    </lineage>
</organism>
<dbReference type="AlphaFoldDB" id="A0A1E4RDQ0"/>
<dbReference type="InterPro" id="IPR006689">
    <property type="entry name" value="Small_GTPase_ARF/SAR"/>
</dbReference>
<feature type="binding site" evidence="4">
    <location>
        <position position="47"/>
    </location>
    <ligand>
        <name>Mg(2+)</name>
        <dbReference type="ChEBI" id="CHEBI:18420"/>
    </ligand>
</feature>
<keyword evidence="4" id="KW-0460">Magnesium</keyword>
<evidence type="ECO:0000256" key="2">
    <source>
        <dbReference type="ARBA" id="ARBA00023134"/>
    </source>
</evidence>
<gene>
    <name evidence="6" type="ORF">HYPBUDRAFT_153726</name>
</gene>
<dbReference type="RefSeq" id="XP_020074454.1">
    <property type="nucleotide sequence ID" value="XM_020221694.1"/>
</dbReference>
<dbReference type="Proteomes" id="UP000095085">
    <property type="component" value="Unassembled WGS sequence"/>
</dbReference>
<evidence type="ECO:0000256" key="4">
    <source>
        <dbReference type="PIRSR" id="PIRSR606689-2"/>
    </source>
</evidence>
<feature type="binding site" evidence="4">
    <location>
        <position position="30"/>
    </location>
    <ligand>
        <name>Mg(2+)</name>
        <dbReference type="ChEBI" id="CHEBI:18420"/>
    </ligand>
</feature>
<protein>
    <submittedName>
        <fullName evidence="6">ARF/SAR superfamily</fullName>
    </submittedName>
</protein>
<dbReference type="GO" id="GO:0046872">
    <property type="term" value="F:metal ion binding"/>
    <property type="evidence" value="ECO:0007669"/>
    <property type="project" value="UniProtKB-KW"/>
</dbReference>
<keyword evidence="4" id="KW-0479">Metal-binding</keyword>
<dbReference type="Pfam" id="PF00025">
    <property type="entry name" value="Arf"/>
    <property type="match status" value="1"/>
</dbReference>
<feature type="binding site" evidence="3">
    <location>
        <begin position="23"/>
        <end position="30"/>
    </location>
    <ligand>
        <name>GTP</name>
        <dbReference type="ChEBI" id="CHEBI:37565"/>
    </ligand>
</feature>
<dbReference type="GeneID" id="30996243"/>
<evidence type="ECO:0000313" key="7">
    <source>
        <dbReference type="Proteomes" id="UP000095085"/>
    </source>
</evidence>
<reference evidence="7" key="1">
    <citation type="submission" date="2016-05" db="EMBL/GenBank/DDBJ databases">
        <title>Comparative genomics of biotechnologically important yeasts.</title>
        <authorList>
            <consortium name="DOE Joint Genome Institute"/>
            <person name="Riley R."/>
            <person name="Haridas S."/>
            <person name="Wolfe K.H."/>
            <person name="Lopes M.R."/>
            <person name="Hittinger C.T."/>
            <person name="Goker M."/>
            <person name="Salamov A."/>
            <person name="Wisecaver J."/>
            <person name="Long T.M."/>
            <person name="Aerts A.L."/>
            <person name="Barry K."/>
            <person name="Choi C."/>
            <person name="Clum A."/>
            <person name="Coughlan A.Y."/>
            <person name="Deshpande S."/>
            <person name="Douglass A.P."/>
            <person name="Hanson S.J."/>
            <person name="Klenk H.-P."/>
            <person name="Labutti K."/>
            <person name="Lapidus A."/>
            <person name="Lindquist E."/>
            <person name="Lipzen A."/>
            <person name="Meier-Kolthoff J.P."/>
            <person name="Ohm R.A."/>
            <person name="Otillar R.P."/>
            <person name="Pangilinan J."/>
            <person name="Peng Y."/>
            <person name="Rokas A."/>
            <person name="Rosa C.A."/>
            <person name="Scheuner C."/>
            <person name="Sibirny A.A."/>
            <person name="Slot J.C."/>
            <person name="Stielow J.B."/>
            <person name="Sun H."/>
            <person name="Kurtzman C.P."/>
            <person name="Blackwell M."/>
            <person name="Grigoriev I.V."/>
            <person name="Jeffries T.W."/>
        </authorList>
    </citation>
    <scope>NUCLEOTIDE SEQUENCE [LARGE SCALE GENOMIC DNA]</scope>
    <source>
        <strain evidence="7">NRRL Y-1933</strain>
    </source>
</reference>
<dbReference type="GO" id="GO:0003924">
    <property type="term" value="F:GTPase activity"/>
    <property type="evidence" value="ECO:0007669"/>
    <property type="project" value="InterPro"/>
</dbReference>
<dbReference type="SMART" id="SM00178">
    <property type="entry name" value="SAR"/>
    <property type="match status" value="1"/>
</dbReference>
<evidence type="ECO:0000313" key="6">
    <source>
        <dbReference type="EMBL" id="ODV65387.1"/>
    </source>
</evidence>
<dbReference type="Gene3D" id="3.40.50.300">
    <property type="entry name" value="P-loop containing nucleotide triphosphate hydrolases"/>
    <property type="match status" value="1"/>
</dbReference>
<keyword evidence="7" id="KW-1185">Reference proteome</keyword>
<comment type="similarity">
    <text evidence="5">Belongs to the small GTPase superfamily. Arf family.</text>
</comment>
<dbReference type="PROSITE" id="PS51417">
    <property type="entry name" value="ARF"/>
    <property type="match status" value="1"/>
</dbReference>
<evidence type="ECO:0000256" key="5">
    <source>
        <dbReference type="RuleBase" id="RU003925"/>
    </source>
</evidence>
<feature type="binding site" evidence="3">
    <location>
        <begin position="126"/>
        <end position="129"/>
    </location>
    <ligand>
        <name>GTP</name>
        <dbReference type="ChEBI" id="CHEBI:37565"/>
    </ligand>
</feature>
<dbReference type="InterPro" id="IPR044612">
    <property type="entry name" value="ARL2/3"/>
</dbReference>
<keyword evidence="2 3" id="KW-0342">GTP-binding</keyword>
<name>A0A1E4RDQ0_9ASCO</name>
<accession>A0A1E4RDQ0</accession>
<evidence type="ECO:0000256" key="3">
    <source>
        <dbReference type="PIRSR" id="PIRSR606689-1"/>
    </source>
</evidence>
<dbReference type="SMART" id="SM00177">
    <property type="entry name" value="ARF"/>
    <property type="match status" value="1"/>
</dbReference>
<sequence>MGLLTIIKKQKIKDKEIRVLTLGLDNAGKTTIIKQILGEDTKKVSPTMGFQINTIQYKEYNLNMWDIGGQTTIRNFWSNYFDRSNIIIWVIDSLSLERLDESYQELREKIILQDQLVGTYLVVLINKVDMLDPQQHQSVKDQVIKVLNLDRELNQDRYIIQLVSGYTGEGLSPVLDWMIERDI</sequence>
<dbReference type="NCBIfam" id="TIGR00231">
    <property type="entry name" value="small_GTP"/>
    <property type="match status" value="1"/>
</dbReference>
<dbReference type="SUPFAM" id="SSF52540">
    <property type="entry name" value="P-loop containing nucleoside triphosphate hydrolases"/>
    <property type="match status" value="1"/>
</dbReference>
<dbReference type="GO" id="GO:0007021">
    <property type="term" value="P:tubulin complex assembly"/>
    <property type="evidence" value="ECO:0007669"/>
    <property type="project" value="EnsemblFungi"/>
</dbReference>
<dbReference type="PRINTS" id="PR00328">
    <property type="entry name" value="SAR1GTPBP"/>
</dbReference>
<feature type="binding site" evidence="3">
    <location>
        <position position="69"/>
    </location>
    <ligand>
        <name>GTP</name>
        <dbReference type="ChEBI" id="CHEBI:37565"/>
    </ligand>
</feature>
<keyword evidence="1 3" id="KW-0547">Nucleotide-binding</keyword>
<dbReference type="InterPro" id="IPR005225">
    <property type="entry name" value="Small_GTP-bd"/>
</dbReference>
<dbReference type="EMBL" id="KV454544">
    <property type="protein sequence ID" value="ODV65387.1"/>
    <property type="molecule type" value="Genomic_DNA"/>
</dbReference>